<comment type="caution">
    <text evidence="1">The sequence shown here is derived from an EMBL/GenBank/DDBJ whole genome shotgun (WGS) entry which is preliminary data.</text>
</comment>
<organism evidence="1 2">
    <name type="scientific">Streptomyces galilaeus</name>
    <dbReference type="NCBI Taxonomy" id="33899"/>
    <lineage>
        <taxon>Bacteria</taxon>
        <taxon>Bacillati</taxon>
        <taxon>Actinomycetota</taxon>
        <taxon>Actinomycetes</taxon>
        <taxon>Kitasatosporales</taxon>
        <taxon>Streptomycetaceae</taxon>
        <taxon>Streptomyces</taxon>
    </lineage>
</organism>
<dbReference type="Proteomes" id="UP001631993">
    <property type="component" value="Unassembled WGS sequence"/>
</dbReference>
<sequence length="329" mass="35638">MPWDSVPWFTEGGAEHSSEVARLLAYAAFAGAEGIIGNADLQVKALSAPGGSVQVMPGACAVLNRASGATYQAYAGRLPTADTVAIAPTGVSARSDLVIARIENPYSYGETWNQPADPKVGPYIYTRIVSGIPSTTTRVRQVRPGDSAITLARIDIPANTSTITQSMIKDMREMANPRRRRVVRHMHGFNGVDAVGNTRYPNWEEFPQGCNWPIEIPEWATNATIIATWAGLEQVNARDSYGHLRARLGSLGTNITNYDCDWVGSKQRYTFIGGGRIYLPASVRGTVQSMVMEGCNTSTTSYTGQLEADSGSTMFCDVEFVEDPEEDAI</sequence>
<proteinExistence type="predicted"/>
<evidence type="ECO:0000313" key="2">
    <source>
        <dbReference type="Proteomes" id="UP001631993"/>
    </source>
</evidence>
<reference evidence="1 2" key="1">
    <citation type="submission" date="2024-12" db="EMBL/GenBank/DDBJ databases">
        <title>Forecasting of Potato common scab and diversities of Pathogenic streptomyces spp. in china.</title>
        <authorList>
            <person name="Handique U."/>
            <person name="Wu J."/>
        </authorList>
    </citation>
    <scope>NUCLEOTIDE SEQUENCE [LARGE SCALE GENOMIC DNA]</scope>
    <source>
        <strain evidence="1 2">ZRIMU1585</strain>
    </source>
</reference>
<accession>A0ABW9IYJ3</accession>
<evidence type="ECO:0000313" key="1">
    <source>
        <dbReference type="EMBL" id="MFM9653107.1"/>
    </source>
</evidence>
<protein>
    <recommendedName>
        <fullName evidence="3">Minor tail protein</fullName>
    </recommendedName>
</protein>
<gene>
    <name evidence="1" type="ORF">ACKI1S_44300</name>
</gene>
<keyword evidence="2" id="KW-1185">Reference proteome</keyword>
<dbReference type="RefSeq" id="WP_369277489.1">
    <property type="nucleotide sequence ID" value="NZ_JBJVMW010000045.1"/>
</dbReference>
<name>A0ABW9IYJ3_STRGJ</name>
<evidence type="ECO:0008006" key="3">
    <source>
        <dbReference type="Google" id="ProtNLM"/>
    </source>
</evidence>
<dbReference type="EMBL" id="JBJVNE010000039">
    <property type="protein sequence ID" value="MFM9653107.1"/>
    <property type="molecule type" value="Genomic_DNA"/>
</dbReference>